<name>T1KA72_TETUR</name>
<dbReference type="EnsemblMetazoa" id="tetur07g07490.1">
    <property type="protein sequence ID" value="tetur07g07490.1"/>
    <property type="gene ID" value="tetur07g07490"/>
</dbReference>
<evidence type="ECO:0000313" key="3">
    <source>
        <dbReference type="Proteomes" id="UP000015104"/>
    </source>
</evidence>
<evidence type="ECO:0000256" key="1">
    <source>
        <dbReference type="SAM" id="MobiDB-lite"/>
    </source>
</evidence>
<evidence type="ECO:0000313" key="2">
    <source>
        <dbReference type="EnsemblMetazoa" id="tetur07g07490.1"/>
    </source>
</evidence>
<reference evidence="2" key="2">
    <citation type="submission" date="2015-06" db="UniProtKB">
        <authorList>
            <consortium name="EnsemblMetazoa"/>
        </authorList>
    </citation>
    <scope>IDENTIFICATION</scope>
</reference>
<organism evidence="2 3">
    <name type="scientific">Tetranychus urticae</name>
    <name type="common">Two-spotted spider mite</name>
    <dbReference type="NCBI Taxonomy" id="32264"/>
    <lineage>
        <taxon>Eukaryota</taxon>
        <taxon>Metazoa</taxon>
        <taxon>Ecdysozoa</taxon>
        <taxon>Arthropoda</taxon>
        <taxon>Chelicerata</taxon>
        <taxon>Arachnida</taxon>
        <taxon>Acari</taxon>
        <taxon>Acariformes</taxon>
        <taxon>Trombidiformes</taxon>
        <taxon>Prostigmata</taxon>
        <taxon>Eleutherengona</taxon>
        <taxon>Raphignathae</taxon>
        <taxon>Tetranychoidea</taxon>
        <taxon>Tetranychidae</taxon>
        <taxon>Tetranychus</taxon>
    </lineage>
</organism>
<feature type="compositionally biased region" description="Basic and acidic residues" evidence="1">
    <location>
        <begin position="656"/>
        <end position="679"/>
    </location>
</feature>
<accession>T1KA72</accession>
<reference evidence="3" key="1">
    <citation type="submission" date="2011-08" db="EMBL/GenBank/DDBJ databases">
        <authorList>
            <person name="Rombauts S."/>
        </authorList>
    </citation>
    <scope>NUCLEOTIDE SEQUENCE</scope>
    <source>
        <strain evidence="3">London</strain>
    </source>
</reference>
<feature type="region of interest" description="Disordered" evidence="1">
    <location>
        <begin position="584"/>
        <end position="605"/>
    </location>
</feature>
<evidence type="ECO:0008006" key="4">
    <source>
        <dbReference type="Google" id="ProtNLM"/>
    </source>
</evidence>
<dbReference type="AlphaFoldDB" id="T1KA72"/>
<feature type="compositionally biased region" description="Polar residues" evidence="1">
    <location>
        <begin position="325"/>
        <end position="335"/>
    </location>
</feature>
<protein>
    <recommendedName>
        <fullName evidence="4">BEN domain-containing protein</fullName>
    </recommendedName>
</protein>
<feature type="region of interest" description="Disordered" evidence="1">
    <location>
        <begin position="301"/>
        <end position="367"/>
    </location>
</feature>
<sequence>MTTIDPVYTDCDFTVSVGDAFVIVRDKISKGDPRIIQAIFFGKNVVDIGQKIKDRVEVEDPTGVSHTVIPIFYGTNSLCKSKLREIGSGPLILSNPRKTPYNVNGHNMTASSSSHEKVNNNHAFDQQNSFYTLKRNFESVSNKIDLLFKNLVERLELIEEKIDNQVSSANFRDPSLSITDHAMTEMANHRNDPKWRRRVKNMEWPQLNKDQIDSVRYELLKGNKAASKTAISLAKIIYGDKLKTHILGEKGRLVRAPRDGERALVIPLEEEEILRDILSCFGNDLFNDPTNWEVLVRGPVNQSGRERKRKRNESIEKNISGPSGLESSTQIPQTQSKKSRRDDSDGSDIASDNTIGGENEPLSFEDPDSTLFESIPVLKEKINFLEIMVQQLNSRVASLEAINFPHVTSMAMVNQEYPAEWSLKGQKDYITYAEKKLSLLKRDNEWRKNFLAIQFEGLSSESKDRIISAINKQRVSASRIVNTIAKEVLGIDAIKNYSIGCHGMAIAVENKLRAVLGFIEQIFVTKDGWEYLVRRPVNQMGREFKSGKRDSLDIAELFKTSNKAKRPSNIPQTLTSAEPTMAITQSDQQEKANPSGTISVSNQNVNQSRDINRAKLDFGHISRPLSSISSNFLPISRKYYQSTLDTMFSTTSRASSFDKDLASKDGEKDKQERPERRYI</sequence>
<dbReference type="EMBL" id="CAEY01001896">
    <property type="status" value="NOT_ANNOTATED_CDS"/>
    <property type="molecule type" value="Genomic_DNA"/>
</dbReference>
<dbReference type="HOGENOM" id="CLU_396555_0_0_1"/>
<dbReference type="Proteomes" id="UP000015104">
    <property type="component" value="Unassembled WGS sequence"/>
</dbReference>
<feature type="region of interest" description="Disordered" evidence="1">
    <location>
        <begin position="651"/>
        <end position="679"/>
    </location>
</feature>
<proteinExistence type="predicted"/>
<keyword evidence="3" id="KW-1185">Reference proteome</keyword>